<dbReference type="FunFam" id="1.25.40.540:FF:000003">
    <property type="entry name" value="Immunoglobulin (CD79A)-binding protein 1"/>
    <property type="match status" value="1"/>
</dbReference>
<dbReference type="EMBL" id="GEFM01000425">
    <property type="protein sequence ID" value="JAP75371.1"/>
    <property type="molecule type" value="mRNA"/>
</dbReference>
<dbReference type="Gene3D" id="1.25.40.540">
    <property type="entry name" value="TAP42-like family"/>
    <property type="match status" value="1"/>
</dbReference>
<dbReference type="InterPro" id="IPR007304">
    <property type="entry name" value="TAP46-like"/>
</dbReference>
<dbReference type="AlphaFoldDB" id="A0A131YBP7"/>
<evidence type="ECO:0000256" key="2">
    <source>
        <dbReference type="SAM" id="MobiDB-lite"/>
    </source>
</evidence>
<dbReference type="GO" id="GO:0009966">
    <property type="term" value="P:regulation of signal transduction"/>
    <property type="evidence" value="ECO:0007669"/>
    <property type="project" value="InterPro"/>
</dbReference>
<dbReference type="PANTHER" id="PTHR10933:SF9">
    <property type="entry name" value="IMMUNOGLOBULIN-BINDING PROTEIN 1"/>
    <property type="match status" value="1"/>
</dbReference>
<feature type="region of interest" description="Disordered" evidence="2">
    <location>
        <begin position="291"/>
        <end position="360"/>
    </location>
</feature>
<feature type="region of interest" description="Disordered" evidence="2">
    <location>
        <begin position="128"/>
        <end position="153"/>
    </location>
</feature>
<dbReference type="GO" id="GO:0051721">
    <property type="term" value="F:protein phosphatase 2A binding"/>
    <property type="evidence" value="ECO:0007669"/>
    <property type="project" value="TreeGrafter"/>
</dbReference>
<dbReference type="InterPro" id="IPR038511">
    <property type="entry name" value="TAP42/TAP46-like_sf"/>
</dbReference>
<dbReference type="PANTHER" id="PTHR10933">
    <property type="entry name" value="IMMUNOGLOBULIN-BINDING PROTEIN 1"/>
    <property type="match status" value="1"/>
</dbReference>
<evidence type="ECO:0000313" key="3">
    <source>
        <dbReference type="EMBL" id="JAP75371.1"/>
    </source>
</evidence>
<reference evidence="3" key="1">
    <citation type="submission" date="2016-02" db="EMBL/GenBank/DDBJ databases">
        <title>RNAseq analyses of the midgut from blood- or serum-fed Ixodes ricinus ticks.</title>
        <authorList>
            <person name="Perner J."/>
            <person name="Provaznik J."/>
            <person name="Schrenkova J."/>
            <person name="Urbanova V."/>
            <person name="Ribeiro J.M."/>
            <person name="Kopacek P."/>
        </authorList>
    </citation>
    <scope>NUCLEOTIDE SEQUENCE</scope>
    <source>
        <tissue evidence="3">Gut</tissue>
    </source>
</reference>
<accession>A0A131YBP7</accession>
<dbReference type="GO" id="GO:0005829">
    <property type="term" value="C:cytosol"/>
    <property type="evidence" value="ECO:0007669"/>
    <property type="project" value="TreeGrafter"/>
</dbReference>
<proteinExistence type="evidence at transcript level"/>
<protein>
    <submittedName>
        <fullName evidence="3">Putative immunoglobulin cd79a binding protein 1</fullName>
    </submittedName>
</protein>
<comment type="similarity">
    <text evidence="1">Belongs to the IGBP1/TAP42 family.</text>
</comment>
<feature type="compositionally biased region" description="Acidic residues" evidence="2">
    <location>
        <begin position="317"/>
        <end position="333"/>
    </location>
</feature>
<organism evidence="3">
    <name type="scientific">Ixodes ricinus</name>
    <name type="common">Common tick</name>
    <name type="synonym">Acarus ricinus</name>
    <dbReference type="NCBI Taxonomy" id="34613"/>
    <lineage>
        <taxon>Eukaryota</taxon>
        <taxon>Metazoa</taxon>
        <taxon>Ecdysozoa</taxon>
        <taxon>Arthropoda</taxon>
        <taxon>Chelicerata</taxon>
        <taxon>Arachnida</taxon>
        <taxon>Acari</taxon>
        <taxon>Parasitiformes</taxon>
        <taxon>Ixodida</taxon>
        <taxon>Ixodoidea</taxon>
        <taxon>Ixodidae</taxon>
        <taxon>Ixodinae</taxon>
        <taxon>Ixodes</taxon>
    </lineage>
</organism>
<sequence length="360" mass="41392">MADDAGDASDFTSLNEHFDKGFREFSIIEKSSESANNKTYQDQVTEATKHLECATHLVNQCSLFSGNEEIDEVATAHLKFLLLPALLGSLSQKRVGGDRSEILRLSEVYFRDFLHRCRQYGLTSHETAEAKEDDGTGDDASTKTRDSGKESTENLLAACRRRQEKIQRFEQQKAMEERQTQLRELLQSPNVDDELVREYYLVLLRYWVNNAIEELRSIEEEKPILQYMAKMKAEGAQSRRAPVPQRSQPLRPIIITKNELQKQVYGVGYPSIPSMTVDEFYAKRYPEHARQEGADNAVKPWSLQDWAADPEKASRELEEEDAQKEKLLEEDDKDALTYLRSKDDWKDENKRGSGNRKNMG</sequence>
<feature type="compositionally biased region" description="Basic and acidic residues" evidence="2">
    <location>
        <begin position="340"/>
        <end position="351"/>
    </location>
</feature>
<dbReference type="GO" id="GO:0035303">
    <property type="term" value="P:regulation of dephosphorylation"/>
    <property type="evidence" value="ECO:0007669"/>
    <property type="project" value="TreeGrafter"/>
</dbReference>
<feature type="compositionally biased region" description="Basic and acidic residues" evidence="2">
    <location>
        <begin position="128"/>
        <end position="152"/>
    </location>
</feature>
<evidence type="ECO:0000256" key="1">
    <source>
        <dbReference type="ARBA" id="ARBA00034730"/>
    </source>
</evidence>
<dbReference type="Pfam" id="PF04177">
    <property type="entry name" value="TAP42"/>
    <property type="match status" value="1"/>
</dbReference>
<name>A0A131YBP7_IXORI</name>